<sequence length="434" mass="47117" precursor="true">MRKVCVVVLALSLTWVAGCSRFTREYGNSKGISGRQSLNGFGGLRRAFKSAGFETRDVTRLTDRVGRSDVIVWTPQEYGPIPADVTRWFESWLQKGNRTLVYVIPDSGSEVDYWREASRLAPAGQRLEYRKRAARATNQRSAWRLNRRSIPSNGWFVVSPSISQVVSASDGGSIDTELKLTAYQKPKASANPTGVKANAVPGFGAAGATGPNSVGMMPATTNASDTDVDFDAELNNAKGETIVATIQSDRWDQSQVVVVAGGSLLTNFAMTRLAGRELADQIIAGSNAIAVEEANDSVSELPKAGFLTTNWSGVSVSQREPGAPVASGMELLTVWPISLVTIHGVLLCLVVCLTLLPIFGRPRKLRRVDHSDFGDHLDAVAALMNKVGGEAFARQRISEYFKRVRGESSGPWVQPDTNEHETHTIHPPTHRPVD</sequence>
<feature type="signal peptide" evidence="3">
    <location>
        <begin position="1"/>
        <end position="17"/>
    </location>
</feature>
<dbReference type="RefSeq" id="WP_149752651.1">
    <property type="nucleotide sequence ID" value="NZ_LWSK01000065.1"/>
</dbReference>
<evidence type="ECO:0000256" key="1">
    <source>
        <dbReference type="SAM" id="MobiDB-lite"/>
    </source>
</evidence>
<feature type="region of interest" description="Disordered" evidence="1">
    <location>
        <begin position="407"/>
        <end position="434"/>
    </location>
</feature>
<protein>
    <recommendedName>
        <fullName evidence="6">DUF4350 domain-containing protein</fullName>
    </recommendedName>
</protein>
<comment type="caution">
    <text evidence="4">The sequence shown here is derived from an EMBL/GenBank/DDBJ whole genome shotgun (WGS) entry which is preliminary data.</text>
</comment>
<feature type="chain" id="PRO_5022838264" description="DUF4350 domain-containing protein" evidence="3">
    <location>
        <begin position="18"/>
        <end position="434"/>
    </location>
</feature>
<gene>
    <name evidence="4" type="ORF">LF1_14050</name>
</gene>
<keyword evidence="3" id="KW-0732">Signal</keyword>
<proteinExistence type="predicted"/>
<dbReference type="PROSITE" id="PS51257">
    <property type="entry name" value="PROKAR_LIPOPROTEIN"/>
    <property type="match status" value="1"/>
</dbReference>
<feature type="transmembrane region" description="Helical" evidence="2">
    <location>
        <begin position="334"/>
        <end position="359"/>
    </location>
</feature>
<dbReference type="OrthoDB" id="258729at2"/>
<dbReference type="AlphaFoldDB" id="A0A5B1CF92"/>
<accession>A0A5B1CF92</accession>
<organism evidence="4 5">
    <name type="scientific">Rubripirellula obstinata</name>
    <dbReference type="NCBI Taxonomy" id="406547"/>
    <lineage>
        <taxon>Bacteria</taxon>
        <taxon>Pseudomonadati</taxon>
        <taxon>Planctomycetota</taxon>
        <taxon>Planctomycetia</taxon>
        <taxon>Pirellulales</taxon>
        <taxon>Pirellulaceae</taxon>
        <taxon>Rubripirellula</taxon>
    </lineage>
</organism>
<evidence type="ECO:0000256" key="2">
    <source>
        <dbReference type="SAM" id="Phobius"/>
    </source>
</evidence>
<keyword evidence="5" id="KW-1185">Reference proteome</keyword>
<evidence type="ECO:0000313" key="4">
    <source>
        <dbReference type="EMBL" id="KAA1258881.1"/>
    </source>
</evidence>
<dbReference type="EMBL" id="VRLW01000001">
    <property type="protein sequence ID" value="KAA1258881.1"/>
    <property type="molecule type" value="Genomic_DNA"/>
</dbReference>
<reference evidence="4 5" key="1">
    <citation type="submission" date="2019-08" db="EMBL/GenBank/DDBJ databases">
        <title>Deep-cultivation of Planctomycetes and their phenomic and genomic characterization uncovers novel biology.</title>
        <authorList>
            <person name="Wiegand S."/>
            <person name="Jogler M."/>
            <person name="Boedeker C."/>
            <person name="Pinto D."/>
            <person name="Vollmers J."/>
            <person name="Rivas-Marin E."/>
            <person name="Kohn T."/>
            <person name="Peeters S.H."/>
            <person name="Heuer A."/>
            <person name="Rast P."/>
            <person name="Oberbeckmann S."/>
            <person name="Bunk B."/>
            <person name="Jeske O."/>
            <person name="Meyerdierks A."/>
            <person name="Storesund J.E."/>
            <person name="Kallscheuer N."/>
            <person name="Luecker S."/>
            <person name="Lage O.M."/>
            <person name="Pohl T."/>
            <person name="Merkel B.J."/>
            <person name="Hornburger P."/>
            <person name="Mueller R.-W."/>
            <person name="Bruemmer F."/>
            <person name="Labrenz M."/>
            <person name="Spormann A.M."/>
            <person name="Op Den Camp H."/>
            <person name="Overmann J."/>
            <person name="Amann R."/>
            <person name="Jetten M.S.M."/>
            <person name="Mascher T."/>
            <person name="Medema M.H."/>
            <person name="Devos D.P."/>
            <person name="Kaster A.-K."/>
            <person name="Ovreas L."/>
            <person name="Rohde M."/>
            <person name="Galperin M.Y."/>
            <person name="Jogler C."/>
        </authorList>
    </citation>
    <scope>NUCLEOTIDE SEQUENCE [LARGE SCALE GENOMIC DNA]</scope>
    <source>
        <strain evidence="4 5">LF1</strain>
    </source>
</reference>
<evidence type="ECO:0000256" key="3">
    <source>
        <dbReference type="SAM" id="SignalP"/>
    </source>
</evidence>
<keyword evidence="2" id="KW-0472">Membrane</keyword>
<keyword evidence="2" id="KW-1133">Transmembrane helix</keyword>
<evidence type="ECO:0008006" key="6">
    <source>
        <dbReference type="Google" id="ProtNLM"/>
    </source>
</evidence>
<keyword evidence="2" id="KW-0812">Transmembrane</keyword>
<evidence type="ECO:0000313" key="5">
    <source>
        <dbReference type="Proteomes" id="UP000322699"/>
    </source>
</evidence>
<name>A0A5B1CF92_9BACT</name>
<dbReference type="Proteomes" id="UP000322699">
    <property type="component" value="Unassembled WGS sequence"/>
</dbReference>